<dbReference type="SUPFAM" id="SSF52172">
    <property type="entry name" value="CheY-like"/>
    <property type="match status" value="2"/>
</dbReference>
<dbReference type="RefSeq" id="WP_120414158.1">
    <property type="nucleotide sequence ID" value="NZ_RAWX01000001.1"/>
</dbReference>
<dbReference type="AlphaFoldDB" id="A0A3A9ING1"/>
<organism evidence="4 5">
    <name type="scientific">Aeromonas veronii</name>
    <dbReference type="NCBI Taxonomy" id="654"/>
    <lineage>
        <taxon>Bacteria</taxon>
        <taxon>Pseudomonadati</taxon>
        <taxon>Pseudomonadota</taxon>
        <taxon>Gammaproteobacteria</taxon>
        <taxon>Aeromonadales</taxon>
        <taxon>Aeromonadaceae</taxon>
        <taxon>Aeromonas</taxon>
    </lineage>
</organism>
<dbReference type="EMBL" id="RAWX01000001">
    <property type="protein sequence ID" value="RKJ91520.1"/>
    <property type="molecule type" value="Genomic_DNA"/>
</dbReference>
<reference evidence="4 5" key="1">
    <citation type="submission" date="2018-09" db="EMBL/GenBank/DDBJ databases">
        <title>Genome sequencing of Aeromonas veronii MS-17-88.</title>
        <authorList>
            <person name="Tekedar H.C."/>
            <person name="Arick M.A."/>
            <person name="Hsu C.-Y."/>
            <person name="Thrash A."/>
            <person name="Karsi A."/>
            <person name="Lawrence M.L."/>
            <person name="Abdelhamed H."/>
        </authorList>
    </citation>
    <scope>NUCLEOTIDE SEQUENCE [LARGE SCALE GENOMIC DNA]</scope>
    <source>
        <strain evidence="4 5">MS 17-88</strain>
    </source>
</reference>
<accession>A0A3A9ING1</accession>
<keyword evidence="1 2" id="KW-0597">Phosphoprotein</keyword>
<evidence type="ECO:0000313" key="5">
    <source>
        <dbReference type="Proteomes" id="UP000281725"/>
    </source>
</evidence>
<feature type="domain" description="Response regulatory" evidence="3">
    <location>
        <begin position="17"/>
        <end position="134"/>
    </location>
</feature>
<dbReference type="PROSITE" id="PS50110">
    <property type="entry name" value="RESPONSE_REGULATORY"/>
    <property type="match status" value="2"/>
</dbReference>
<protein>
    <submittedName>
        <fullName evidence="4">Response regulator</fullName>
    </submittedName>
</protein>
<proteinExistence type="predicted"/>
<name>A0A3A9ING1_AERVE</name>
<dbReference type="Proteomes" id="UP000281725">
    <property type="component" value="Unassembled WGS sequence"/>
</dbReference>
<dbReference type="Pfam" id="PF00072">
    <property type="entry name" value="Response_reg"/>
    <property type="match status" value="2"/>
</dbReference>
<evidence type="ECO:0000259" key="3">
    <source>
        <dbReference type="PROSITE" id="PS50110"/>
    </source>
</evidence>
<dbReference type="SMART" id="SM00448">
    <property type="entry name" value="REC"/>
    <property type="match status" value="2"/>
</dbReference>
<sequence>MGTSDSHMDIAKIISGPTLVLEKDNVHSDALCNQLRAIGISQITVVESVEALERCVADGPAAMIICNIDLDSANLLTLLKNIRSRASHHTLPFLTLTSGTDRPLIEQFVQAKVSDIILTPLKPDTLKTRITRLLLATSQSQPPLSQFEFGRLHRFSNSDLVASNQDSPTILVVDDVPDNLMLITSVFRKEFHLKLVKDGEKAIRICQSDNPPDLVLLDIMMPNLNGFDVARILREHPHSEHIPIVFMTALDDIYSRKRAMKLGAVDFITKPIDIEMLRFRIANLMRLVHARRDLQKEFDQMLELNALKESLEFNIRYEIREPLLNALHLLEELAADSSLNMLQKTQLSITRKSVGDALALTRLASEIYQIETGTFVLKAGKVQLFNIFNRLSVQFKNLYAGKKLDIKLTKPQNYLYDELFIAGDEFLCYSAFQILTRLACEHAAPSSCVEIVCLKYPDSIILNIDSSTLLDISNVLSLFDRFPSSNNNKETHSHNGYHGKIMLEAHGATVTVSLDEETRLLNISAHFPQKEGFNPYPE</sequence>
<evidence type="ECO:0000313" key="4">
    <source>
        <dbReference type="EMBL" id="RKJ91520.1"/>
    </source>
</evidence>
<dbReference type="InterPro" id="IPR011006">
    <property type="entry name" value="CheY-like_superfamily"/>
</dbReference>
<evidence type="ECO:0000256" key="2">
    <source>
        <dbReference type="PROSITE-ProRule" id="PRU00169"/>
    </source>
</evidence>
<dbReference type="Gene3D" id="3.40.50.2300">
    <property type="match status" value="2"/>
</dbReference>
<comment type="caution">
    <text evidence="4">The sequence shown here is derived from an EMBL/GenBank/DDBJ whole genome shotgun (WGS) entry which is preliminary data.</text>
</comment>
<dbReference type="InterPro" id="IPR050595">
    <property type="entry name" value="Bact_response_regulator"/>
</dbReference>
<dbReference type="GO" id="GO:0000160">
    <property type="term" value="P:phosphorelay signal transduction system"/>
    <property type="evidence" value="ECO:0007669"/>
    <property type="project" value="InterPro"/>
</dbReference>
<feature type="modified residue" description="4-aspartylphosphate" evidence="2">
    <location>
        <position position="218"/>
    </location>
</feature>
<comment type="caution">
    <text evidence="2">Lacks conserved residue(s) required for the propagation of feature annotation.</text>
</comment>
<feature type="domain" description="Response regulatory" evidence="3">
    <location>
        <begin position="169"/>
        <end position="285"/>
    </location>
</feature>
<dbReference type="PANTHER" id="PTHR44591">
    <property type="entry name" value="STRESS RESPONSE REGULATOR PROTEIN 1"/>
    <property type="match status" value="1"/>
</dbReference>
<dbReference type="InterPro" id="IPR001789">
    <property type="entry name" value="Sig_transdc_resp-reg_receiver"/>
</dbReference>
<gene>
    <name evidence="4" type="ORF">D6R50_02565</name>
</gene>
<evidence type="ECO:0000256" key="1">
    <source>
        <dbReference type="ARBA" id="ARBA00022553"/>
    </source>
</evidence>
<dbReference type="PANTHER" id="PTHR44591:SF3">
    <property type="entry name" value="RESPONSE REGULATORY DOMAIN-CONTAINING PROTEIN"/>
    <property type="match status" value="1"/>
</dbReference>